<dbReference type="OrthoDB" id="1470350at2759"/>
<dbReference type="SUPFAM" id="SSF48264">
    <property type="entry name" value="Cytochrome P450"/>
    <property type="match status" value="1"/>
</dbReference>
<evidence type="ECO:0000313" key="4">
    <source>
        <dbReference type="Proteomes" id="UP001140560"/>
    </source>
</evidence>
<dbReference type="EMBL" id="JAPEUY010000003">
    <property type="protein sequence ID" value="KAJ4374908.1"/>
    <property type="molecule type" value="Genomic_DNA"/>
</dbReference>
<dbReference type="InterPro" id="IPR002401">
    <property type="entry name" value="Cyt_P450_E_grp-I"/>
</dbReference>
<dbReference type="Proteomes" id="UP001140560">
    <property type="component" value="Unassembled WGS sequence"/>
</dbReference>
<evidence type="ECO:0000256" key="1">
    <source>
        <dbReference type="ARBA" id="ARBA00010617"/>
    </source>
</evidence>
<organism evidence="3 4">
    <name type="scientific">Neocucurbitaria cava</name>
    <dbReference type="NCBI Taxonomy" id="798079"/>
    <lineage>
        <taxon>Eukaryota</taxon>
        <taxon>Fungi</taxon>
        <taxon>Dikarya</taxon>
        <taxon>Ascomycota</taxon>
        <taxon>Pezizomycotina</taxon>
        <taxon>Dothideomycetes</taxon>
        <taxon>Pleosporomycetidae</taxon>
        <taxon>Pleosporales</taxon>
        <taxon>Pleosporineae</taxon>
        <taxon>Cucurbitariaceae</taxon>
        <taxon>Neocucurbitaria</taxon>
    </lineage>
</organism>
<keyword evidence="4" id="KW-1185">Reference proteome</keyword>
<feature type="region of interest" description="Disordered" evidence="2">
    <location>
        <begin position="92"/>
        <end position="112"/>
    </location>
</feature>
<evidence type="ECO:0000256" key="2">
    <source>
        <dbReference type="SAM" id="MobiDB-lite"/>
    </source>
</evidence>
<dbReference type="InterPro" id="IPR001128">
    <property type="entry name" value="Cyt_P450"/>
</dbReference>
<sequence length="224" mass="24304">MINDTSTLALNVISSVAFANQQVNTPSKGHTMSLRDSLVTVMSTSISPAVESVMPLLTLSGLGNLLPDSVKKLLVAMKEFRGYMDEIVEREREKAAARSSRSSSSEEEKRSGGHLNLISTLIRASGEVDSVGDDGAGEGGGEKKSKAKLSDEELRGNIFIFTVGGLESTAITLSYALALLAIYPEVQDWVAEELDEVLSNEQEEELEYSRVFPRLKRVMAVMCI</sequence>
<reference evidence="3" key="1">
    <citation type="submission" date="2022-10" db="EMBL/GenBank/DDBJ databases">
        <title>Tapping the CABI collections for fungal endophytes: first genome assemblies for Collariella, Neodidymelliopsis, Ascochyta clinopodiicola, Didymella pomorum, Didymosphaeria variabile, Neocosmospora piperis and Neocucurbitaria cava.</title>
        <authorList>
            <person name="Hill R."/>
        </authorList>
    </citation>
    <scope>NUCLEOTIDE SEQUENCE</scope>
    <source>
        <strain evidence="3">IMI 356814</strain>
    </source>
</reference>
<comment type="caution">
    <text evidence="3">The sequence shown here is derived from an EMBL/GenBank/DDBJ whole genome shotgun (WGS) entry which is preliminary data.</text>
</comment>
<dbReference type="Pfam" id="PF00067">
    <property type="entry name" value="p450"/>
    <property type="match status" value="1"/>
</dbReference>
<accession>A0A9W8YFG3</accession>
<evidence type="ECO:0000313" key="3">
    <source>
        <dbReference type="EMBL" id="KAJ4374908.1"/>
    </source>
</evidence>
<evidence type="ECO:0008006" key="5">
    <source>
        <dbReference type="Google" id="ProtNLM"/>
    </source>
</evidence>
<dbReference type="GO" id="GO:0005506">
    <property type="term" value="F:iron ion binding"/>
    <property type="evidence" value="ECO:0007669"/>
    <property type="project" value="InterPro"/>
</dbReference>
<dbReference type="GO" id="GO:0020037">
    <property type="term" value="F:heme binding"/>
    <property type="evidence" value="ECO:0007669"/>
    <property type="project" value="InterPro"/>
</dbReference>
<feature type="region of interest" description="Disordered" evidence="2">
    <location>
        <begin position="128"/>
        <end position="148"/>
    </location>
</feature>
<protein>
    <recommendedName>
        <fullName evidence="5">Cytochrome P450</fullName>
    </recommendedName>
</protein>
<dbReference type="GO" id="GO:0016705">
    <property type="term" value="F:oxidoreductase activity, acting on paired donors, with incorporation or reduction of molecular oxygen"/>
    <property type="evidence" value="ECO:0007669"/>
    <property type="project" value="InterPro"/>
</dbReference>
<dbReference type="InterPro" id="IPR036396">
    <property type="entry name" value="Cyt_P450_sf"/>
</dbReference>
<name>A0A9W8YFG3_9PLEO</name>
<gene>
    <name evidence="3" type="ORF">N0V83_001986</name>
</gene>
<dbReference type="InterPro" id="IPR050121">
    <property type="entry name" value="Cytochrome_P450_monoxygenase"/>
</dbReference>
<dbReference type="AlphaFoldDB" id="A0A9W8YFG3"/>
<comment type="similarity">
    <text evidence="1">Belongs to the cytochrome P450 family.</text>
</comment>
<dbReference type="PANTHER" id="PTHR24305">
    <property type="entry name" value="CYTOCHROME P450"/>
    <property type="match status" value="1"/>
</dbReference>
<dbReference type="GO" id="GO:0004497">
    <property type="term" value="F:monooxygenase activity"/>
    <property type="evidence" value="ECO:0007669"/>
    <property type="project" value="InterPro"/>
</dbReference>
<dbReference type="Gene3D" id="1.10.630.10">
    <property type="entry name" value="Cytochrome P450"/>
    <property type="match status" value="1"/>
</dbReference>
<dbReference type="PRINTS" id="PR00463">
    <property type="entry name" value="EP450I"/>
</dbReference>
<dbReference type="PANTHER" id="PTHR24305:SF166">
    <property type="entry name" value="CYTOCHROME P450 12A4, MITOCHONDRIAL-RELATED"/>
    <property type="match status" value="1"/>
</dbReference>
<proteinExistence type="inferred from homology"/>